<dbReference type="GO" id="GO:0020037">
    <property type="term" value="F:heme binding"/>
    <property type="evidence" value="ECO:0007669"/>
    <property type="project" value="InterPro"/>
</dbReference>
<dbReference type="GO" id="GO:0004833">
    <property type="term" value="F:L-tryptophan 2,3-dioxygenase activity"/>
    <property type="evidence" value="ECO:0007669"/>
    <property type="project" value="TreeGrafter"/>
</dbReference>
<dbReference type="SUPFAM" id="SSF140959">
    <property type="entry name" value="Indolic compounds 2,3-dioxygenase-like"/>
    <property type="match status" value="1"/>
</dbReference>
<feature type="compositionally biased region" description="Basic and acidic residues" evidence="5">
    <location>
        <begin position="394"/>
        <end position="404"/>
    </location>
</feature>
<organism evidence="6 7">
    <name type="scientific">Desmophyllum pertusum</name>
    <dbReference type="NCBI Taxonomy" id="174260"/>
    <lineage>
        <taxon>Eukaryota</taxon>
        <taxon>Metazoa</taxon>
        <taxon>Cnidaria</taxon>
        <taxon>Anthozoa</taxon>
        <taxon>Hexacorallia</taxon>
        <taxon>Scleractinia</taxon>
        <taxon>Caryophylliina</taxon>
        <taxon>Caryophylliidae</taxon>
        <taxon>Desmophyllum</taxon>
    </lineage>
</organism>
<evidence type="ECO:0000256" key="3">
    <source>
        <dbReference type="ARBA" id="ARBA00023004"/>
    </source>
</evidence>
<dbReference type="Pfam" id="PF01231">
    <property type="entry name" value="IDO"/>
    <property type="match status" value="1"/>
</dbReference>
<name>A0A9W9ZIZ6_9CNID</name>
<dbReference type="OrthoDB" id="10262710at2759"/>
<dbReference type="PANTHER" id="PTHR28657:SF5">
    <property type="entry name" value="INDOLEAMINE 2,3-DIOXYGENASE"/>
    <property type="match status" value="1"/>
</dbReference>
<keyword evidence="4" id="KW-0349">Heme</keyword>
<dbReference type="EC" id="1.13.11.52" evidence="6"/>
<evidence type="ECO:0000313" key="7">
    <source>
        <dbReference type="Proteomes" id="UP001163046"/>
    </source>
</evidence>
<dbReference type="EMBL" id="MU825919">
    <property type="protein sequence ID" value="KAJ7382623.1"/>
    <property type="molecule type" value="Genomic_DNA"/>
</dbReference>
<dbReference type="Proteomes" id="UP001163046">
    <property type="component" value="Unassembled WGS sequence"/>
</dbReference>
<sequence>MASVPSPREFDVSADFGFIPEKEPLQCLPEYFSPWEEVARDLPQLVTKAESFRQMIKELPLLDHSNLSSEDEWKRAHLVLACISHSYVWCKRDTGVAKILPKCLAVPWVAVAKHLDIPPVITHCSYALYNWRYIDPSRNLKLSVMMTGSWTEEGFVKIPLQVELEFGKGFHSIIDGQESVVNDDSAGVLKALMLLKETIVKVKTSFLRIYDVCDPDEFYDNLRPYLAGWHGNPVLPDGLIYEGVSERPLQYSGGSAAQSSVFHVLDAALGVFHPKDTDSCSGGTFLERMHYYMPPKHRAFIEAVSNGPSIRNFVLTSGDPCLVEEYNHCVEKLKDFRNVHLQVVARYIMIPANRGKENNEQGMALRGTGGSGLMHFLKQIRNETASTVSCNITTDKDSSQESQKETNGIIYQ</sequence>
<protein>
    <submittedName>
        <fullName evidence="6">Indoleamine 2,3-dioxygenase 2</fullName>
        <ecNumber evidence="6">1.13.11.52</ecNumber>
    </submittedName>
</protein>
<dbReference type="InterPro" id="IPR037217">
    <property type="entry name" value="Trp/Indoleamine_2_3_dOase-like"/>
</dbReference>
<feature type="region of interest" description="Disordered" evidence="5">
    <location>
        <begin position="393"/>
        <end position="412"/>
    </location>
</feature>
<dbReference type="GO" id="GO:0046872">
    <property type="term" value="F:metal ion binding"/>
    <property type="evidence" value="ECO:0007669"/>
    <property type="project" value="UniProtKB-KW"/>
</dbReference>
<dbReference type="GO" id="GO:0034354">
    <property type="term" value="P:'de novo' NAD+ biosynthetic process from L-tryptophan"/>
    <property type="evidence" value="ECO:0007669"/>
    <property type="project" value="TreeGrafter"/>
</dbReference>
<feature type="binding site" description="proximal binding residue" evidence="4">
    <location>
        <position position="340"/>
    </location>
    <ligand>
        <name>heme b</name>
        <dbReference type="ChEBI" id="CHEBI:60344"/>
    </ligand>
    <ligandPart>
        <name>Fe</name>
        <dbReference type="ChEBI" id="CHEBI:18248"/>
    </ligandPart>
</feature>
<accession>A0A9W9ZIZ6</accession>
<evidence type="ECO:0000256" key="5">
    <source>
        <dbReference type="SAM" id="MobiDB-lite"/>
    </source>
</evidence>
<dbReference type="PANTHER" id="PTHR28657">
    <property type="entry name" value="INDOLEAMINE 2,3-DIOXYGENASE"/>
    <property type="match status" value="1"/>
</dbReference>
<proteinExistence type="inferred from homology"/>
<gene>
    <name evidence="6" type="primary">IDO2_4</name>
    <name evidence="6" type="ORF">OS493_033981</name>
</gene>
<evidence type="ECO:0000313" key="6">
    <source>
        <dbReference type="EMBL" id="KAJ7382623.1"/>
    </source>
</evidence>
<comment type="caution">
    <text evidence="6">The sequence shown here is derived from an EMBL/GenBank/DDBJ whole genome shotgun (WGS) entry which is preliminary data.</text>
</comment>
<dbReference type="Gene3D" id="1.20.58.480">
    <property type="match status" value="1"/>
</dbReference>
<keyword evidence="6" id="KW-0560">Oxidoreductase</keyword>
<evidence type="ECO:0000256" key="4">
    <source>
        <dbReference type="PIRSR" id="PIRSR600898-1"/>
    </source>
</evidence>
<dbReference type="AlphaFoldDB" id="A0A9W9ZIZ6"/>
<keyword evidence="3 4" id="KW-0408">Iron</keyword>
<dbReference type="GO" id="GO:0019441">
    <property type="term" value="P:L-tryptophan catabolic process to kynurenine"/>
    <property type="evidence" value="ECO:0007669"/>
    <property type="project" value="InterPro"/>
</dbReference>
<keyword evidence="2 4" id="KW-0479">Metal-binding</keyword>
<reference evidence="6" key="1">
    <citation type="submission" date="2023-01" db="EMBL/GenBank/DDBJ databases">
        <title>Genome assembly of the deep-sea coral Lophelia pertusa.</title>
        <authorList>
            <person name="Herrera S."/>
            <person name="Cordes E."/>
        </authorList>
    </citation>
    <scope>NUCLEOTIDE SEQUENCE</scope>
    <source>
        <strain evidence="6">USNM1676648</strain>
        <tissue evidence="6">Polyp</tissue>
    </source>
</reference>
<keyword evidence="7" id="KW-1185">Reference proteome</keyword>
<dbReference type="GO" id="GO:0033754">
    <property type="term" value="F:indoleamine 2,3-dioxygenase activity"/>
    <property type="evidence" value="ECO:0007669"/>
    <property type="project" value="UniProtKB-EC"/>
</dbReference>
<comment type="similarity">
    <text evidence="1">Belongs to the indoleamine 2,3-dioxygenase family.</text>
</comment>
<dbReference type="GO" id="GO:0005737">
    <property type="term" value="C:cytoplasm"/>
    <property type="evidence" value="ECO:0007669"/>
    <property type="project" value="TreeGrafter"/>
</dbReference>
<dbReference type="InterPro" id="IPR000898">
    <property type="entry name" value="Indolamine_dOase"/>
</dbReference>
<evidence type="ECO:0000256" key="2">
    <source>
        <dbReference type="ARBA" id="ARBA00022723"/>
    </source>
</evidence>
<evidence type="ECO:0000256" key="1">
    <source>
        <dbReference type="ARBA" id="ARBA00007119"/>
    </source>
</evidence>